<evidence type="ECO:0000256" key="8">
    <source>
        <dbReference type="SAM" id="MobiDB-lite"/>
    </source>
</evidence>
<keyword evidence="3" id="KW-0479">Metal-binding</keyword>
<dbReference type="Pfam" id="PF01212">
    <property type="entry name" value="Beta_elim_lyase"/>
    <property type="match status" value="1"/>
</dbReference>
<dbReference type="OrthoDB" id="5370478at2759"/>
<dbReference type="Proteomes" id="UP000184383">
    <property type="component" value="Unassembled WGS sequence"/>
</dbReference>
<dbReference type="PANTHER" id="PTHR47338">
    <property type="entry name" value="ZN(II)2CYS6 TRANSCRIPTION FACTOR (EUROFUNG)-RELATED"/>
    <property type="match status" value="1"/>
</dbReference>
<keyword evidence="6" id="KW-0804">Transcription</keyword>
<reference evidence="11" key="1">
    <citation type="journal article" date="2017" name="Genome Biol.">
        <title>Comparative genomics reveals high biological diversity and specific adaptations in the industrially and medically important fungal genus Aspergillus.</title>
        <authorList>
            <person name="de Vries R.P."/>
            <person name="Riley R."/>
            <person name="Wiebenga A."/>
            <person name="Aguilar-Osorio G."/>
            <person name="Amillis S."/>
            <person name="Uchima C.A."/>
            <person name="Anderluh G."/>
            <person name="Asadollahi M."/>
            <person name="Askin M."/>
            <person name="Barry K."/>
            <person name="Battaglia E."/>
            <person name="Bayram O."/>
            <person name="Benocci T."/>
            <person name="Braus-Stromeyer S.A."/>
            <person name="Caldana C."/>
            <person name="Canovas D."/>
            <person name="Cerqueira G.C."/>
            <person name="Chen F."/>
            <person name="Chen W."/>
            <person name="Choi C."/>
            <person name="Clum A."/>
            <person name="Dos Santos R.A."/>
            <person name="Damasio A.R."/>
            <person name="Diallinas G."/>
            <person name="Emri T."/>
            <person name="Fekete E."/>
            <person name="Flipphi M."/>
            <person name="Freyberg S."/>
            <person name="Gallo A."/>
            <person name="Gournas C."/>
            <person name="Habgood R."/>
            <person name="Hainaut M."/>
            <person name="Harispe M.L."/>
            <person name="Henrissat B."/>
            <person name="Hilden K.S."/>
            <person name="Hope R."/>
            <person name="Hossain A."/>
            <person name="Karabika E."/>
            <person name="Karaffa L."/>
            <person name="Karanyi Z."/>
            <person name="Krasevec N."/>
            <person name="Kuo A."/>
            <person name="Kusch H."/>
            <person name="LaButti K."/>
            <person name="Lagendijk E.L."/>
            <person name="Lapidus A."/>
            <person name="Levasseur A."/>
            <person name="Lindquist E."/>
            <person name="Lipzen A."/>
            <person name="Logrieco A.F."/>
            <person name="MacCabe A."/>
            <person name="Maekelae M.R."/>
            <person name="Malavazi I."/>
            <person name="Melin P."/>
            <person name="Meyer V."/>
            <person name="Mielnichuk N."/>
            <person name="Miskei M."/>
            <person name="Molnar A.P."/>
            <person name="Mule G."/>
            <person name="Ngan C.Y."/>
            <person name="Orejas M."/>
            <person name="Orosz E."/>
            <person name="Ouedraogo J.P."/>
            <person name="Overkamp K.M."/>
            <person name="Park H.-S."/>
            <person name="Perrone G."/>
            <person name="Piumi F."/>
            <person name="Punt P.J."/>
            <person name="Ram A.F."/>
            <person name="Ramon A."/>
            <person name="Rauscher S."/>
            <person name="Record E."/>
            <person name="Riano-Pachon D.M."/>
            <person name="Robert V."/>
            <person name="Roehrig J."/>
            <person name="Ruller R."/>
            <person name="Salamov A."/>
            <person name="Salih N.S."/>
            <person name="Samson R.A."/>
            <person name="Sandor E."/>
            <person name="Sanguinetti M."/>
            <person name="Schuetze T."/>
            <person name="Sepcic K."/>
            <person name="Shelest E."/>
            <person name="Sherlock G."/>
            <person name="Sophianopoulou V."/>
            <person name="Squina F.M."/>
            <person name="Sun H."/>
            <person name="Susca A."/>
            <person name="Todd R.B."/>
            <person name="Tsang A."/>
            <person name="Unkles S.E."/>
            <person name="van de Wiele N."/>
            <person name="van Rossen-Uffink D."/>
            <person name="Oliveira J.V."/>
            <person name="Vesth T.C."/>
            <person name="Visser J."/>
            <person name="Yu J.-H."/>
            <person name="Zhou M."/>
            <person name="Andersen M.R."/>
            <person name="Archer D.B."/>
            <person name="Baker S.E."/>
            <person name="Benoit I."/>
            <person name="Brakhage A.A."/>
            <person name="Braus G.H."/>
            <person name="Fischer R."/>
            <person name="Frisvad J.C."/>
            <person name="Goldman G.H."/>
            <person name="Houbraken J."/>
            <person name="Oakley B."/>
            <person name="Pocsi I."/>
            <person name="Scazzocchio C."/>
            <person name="Seiboth B."/>
            <person name="vanKuyk P.A."/>
            <person name="Wortman J."/>
            <person name="Dyer P.S."/>
            <person name="Grigoriev I.V."/>
        </authorList>
    </citation>
    <scope>NUCLEOTIDE SEQUENCE [LARGE SCALE GENOMIC DNA]</scope>
    <source>
        <strain evidence="11">DTO 134E9</strain>
    </source>
</reference>
<dbReference type="GO" id="GO:0008270">
    <property type="term" value="F:zinc ion binding"/>
    <property type="evidence" value="ECO:0007669"/>
    <property type="project" value="InterPro"/>
</dbReference>
<protein>
    <recommendedName>
        <fullName evidence="9">Xylanolytic transcriptional activator regulatory domain-containing protein</fullName>
    </recommendedName>
</protein>
<dbReference type="GO" id="GO:0000981">
    <property type="term" value="F:DNA-binding transcription factor activity, RNA polymerase II-specific"/>
    <property type="evidence" value="ECO:0007669"/>
    <property type="project" value="InterPro"/>
</dbReference>
<dbReference type="EMBL" id="KV878215">
    <property type="protein sequence ID" value="OJJ32205.1"/>
    <property type="molecule type" value="Genomic_DNA"/>
</dbReference>
<dbReference type="CDD" id="cd12148">
    <property type="entry name" value="fungal_TF_MHR"/>
    <property type="match status" value="1"/>
</dbReference>
<evidence type="ECO:0000256" key="7">
    <source>
        <dbReference type="ARBA" id="ARBA00023242"/>
    </source>
</evidence>
<dbReference type="Gene3D" id="3.40.640.10">
    <property type="entry name" value="Type I PLP-dependent aspartate aminotransferase-like (Major domain)"/>
    <property type="match status" value="1"/>
</dbReference>
<evidence type="ECO:0000313" key="10">
    <source>
        <dbReference type="EMBL" id="OJJ32205.1"/>
    </source>
</evidence>
<dbReference type="STRING" id="1073089.A0A1L9RBA7"/>
<dbReference type="InterPro" id="IPR015422">
    <property type="entry name" value="PyrdxlP-dep_Trfase_small"/>
</dbReference>
<gene>
    <name evidence="10" type="ORF">ASPWEDRAFT_117812</name>
</gene>
<comment type="cofactor">
    <cofactor evidence="1">
        <name>pyridoxal 5'-phosphate</name>
        <dbReference type="ChEBI" id="CHEBI:597326"/>
    </cofactor>
</comment>
<dbReference type="GO" id="GO:0016829">
    <property type="term" value="F:lyase activity"/>
    <property type="evidence" value="ECO:0007669"/>
    <property type="project" value="InterPro"/>
</dbReference>
<keyword evidence="4" id="KW-0663">Pyridoxal phosphate</keyword>
<evidence type="ECO:0000259" key="9">
    <source>
        <dbReference type="SMART" id="SM00906"/>
    </source>
</evidence>
<dbReference type="InterPro" id="IPR007219">
    <property type="entry name" value="XnlR_reg_dom"/>
</dbReference>
<proteinExistence type="predicted"/>
<dbReference type="GO" id="GO:0006351">
    <property type="term" value="P:DNA-templated transcription"/>
    <property type="evidence" value="ECO:0007669"/>
    <property type="project" value="InterPro"/>
</dbReference>
<comment type="subcellular location">
    <subcellularLocation>
        <location evidence="2">Nucleus</location>
    </subcellularLocation>
</comment>
<dbReference type="GO" id="GO:0005634">
    <property type="term" value="C:nucleus"/>
    <property type="evidence" value="ECO:0007669"/>
    <property type="project" value="UniProtKB-SubCell"/>
</dbReference>
<evidence type="ECO:0000256" key="6">
    <source>
        <dbReference type="ARBA" id="ARBA00023163"/>
    </source>
</evidence>
<evidence type="ECO:0000256" key="4">
    <source>
        <dbReference type="ARBA" id="ARBA00022898"/>
    </source>
</evidence>
<dbReference type="InterPro" id="IPR015424">
    <property type="entry name" value="PyrdxlP-dep_Trfase"/>
</dbReference>
<evidence type="ECO:0000313" key="11">
    <source>
        <dbReference type="Proteomes" id="UP000184383"/>
    </source>
</evidence>
<dbReference type="InterPro" id="IPR015421">
    <property type="entry name" value="PyrdxlP-dep_Trfase_major"/>
</dbReference>
<dbReference type="Gene3D" id="3.90.1150.10">
    <property type="entry name" value="Aspartate Aminotransferase, domain 1"/>
    <property type="match status" value="1"/>
</dbReference>
<dbReference type="GO" id="GO:0003677">
    <property type="term" value="F:DNA binding"/>
    <property type="evidence" value="ECO:0007669"/>
    <property type="project" value="InterPro"/>
</dbReference>
<dbReference type="SUPFAM" id="SSF53383">
    <property type="entry name" value="PLP-dependent transferases"/>
    <property type="match status" value="1"/>
</dbReference>
<feature type="domain" description="Xylanolytic transcriptional activator regulatory" evidence="9">
    <location>
        <begin position="504"/>
        <end position="583"/>
    </location>
</feature>
<feature type="compositionally biased region" description="Polar residues" evidence="8">
    <location>
        <begin position="873"/>
        <end position="889"/>
    </location>
</feature>
<accession>A0A1L9RBA7</accession>
<keyword evidence="7" id="KW-0539">Nucleus</keyword>
<dbReference type="Pfam" id="PF04082">
    <property type="entry name" value="Fungal_trans"/>
    <property type="match status" value="1"/>
</dbReference>
<feature type="region of interest" description="Disordered" evidence="8">
    <location>
        <begin position="374"/>
        <end position="398"/>
    </location>
</feature>
<dbReference type="GO" id="GO:0006520">
    <property type="term" value="P:amino acid metabolic process"/>
    <property type="evidence" value="ECO:0007669"/>
    <property type="project" value="InterPro"/>
</dbReference>
<organism evidence="10 11">
    <name type="scientific">Aspergillus wentii DTO 134E9</name>
    <dbReference type="NCBI Taxonomy" id="1073089"/>
    <lineage>
        <taxon>Eukaryota</taxon>
        <taxon>Fungi</taxon>
        <taxon>Dikarya</taxon>
        <taxon>Ascomycota</taxon>
        <taxon>Pezizomycotina</taxon>
        <taxon>Eurotiomycetes</taxon>
        <taxon>Eurotiomycetidae</taxon>
        <taxon>Eurotiales</taxon>
        <taxon>Aspergillaceae</taxon>
        <taxon>Aspergillus</taxon>
        <taxon>Aspergillus subgen. Cremei</taxon>
    </lineage>
</organism>
<sequence>MPSSSLCQEDTCTTYGFIDDYSEGAHPQILEALLRTNSTQQVAYGNDNYCNQARQLIRGKIDCTEDEVDIHFVPSGTSANLISIASCLRPYEAVITVDTGHIACKEAGAIEATGHKLILVPAVDGKMTPQNLLKSFNQNQFYPHMAKPRMLYLTNASEIGTIYTKEELTTLSALCKKLGLLLFMDGARLGTALCSKRNNLALRDILDLTDIFWIGGTKAGALLGEAIVVKKSLAEGFVFHLKQHGALLAKGRILGIQFVELFRSDLFFTLAGHANEMAQELSTNFEELGYSLEAKTETNQVFAILPKELVRRLQDRFRFYIWDEREDGHSVVRLVTSWATDALQAKVKCIHEGNPPCQRCQRIKIQECLLTDPRVSRPKKDPSTPSLKPSRKRKATSELSPSTIISAFETYRKKFPVANFLHYPSLISDISTNPASVDPVFIASLLSMCVRFMSNSELDTEDTYADYARKHLAHRVLESPSLYLAQSLVMISFYEWGSGRPYQAWMYSGMATYMIQSLLKMSDDSMEHNPQEFHASQTQYEQLVRTYWCCFAQDCELSSGARQHFALSFSQISVPLPISDRDFTFNHRPPNRLMPANMNKQFSLANNLTIDHGLTIVTRGFDIFVRVLRFANEHRRARASSSSNASTSPLYSTWQRLKGELDEWRSLQDVTVRYPATSAQAHVALGYGELFAYINLVYYMSILFLYRDRFLSSLKPHSDVFHDMSDATSCEPDTMKQLFEAAQQISGVLSALETSETPVITPYSGFSVFVVAHINMYGTICPQRYPGGPERAEEEKTKNLLYLERLSKFWPVGRSWWRTVQEANRFYEMVKSNQTHTDSGIHSPRRLALAGRLDEYGDIRSSRPSQDLREPTVESNETSSHQPNGSSCSPGLEGDQFIPRDHNNTGGYHDFETDMFQWPFIDGSWSSGFDNGLDGLWPSSGLFDPGSSSSR</sequence>
<dbReference type="SMART" id="SM00906">
    <property type="entry name" value="Fungal_trans"/>
    <property type="match status" value="1"/>
</dbReference>
<evidence type="ECO:0000256" key="1">
    <source>
        <dbReference type="ARBA" id="ARBA00001933"/>
    </source>
</evidence>
<evidence type="ECO:0000256" key="2">
    <source>
        <dbReference type="ARBA" id="ARBA00004123"/>
    </source>
</evidence>
<dbReference type="AlphaFoldDB" id="A0A1L9RBA7"/>
<dbReference type="VEuPathDB" id="FungiDB:ASPWEDRAFT_117812"/>
<name>A0A1L9RBA7_ASPWE</name>
<dbReference type="InterPro" id="IPR001597">
    <property type="entry name" value="ArAA_b-elim_lyase/Thr_aldolase"/>
</dbReference>
<keyword evidence="5" id="KW-0805">Transcription regulation</keyword>
<dbReference type="GeneID" id="63744619"/>
<feature type="region of interest" description="Disordered" evidence="8">
    <location>
        <begin position="859"/>
        <end position="906"/>
    </location>
</feature>
<dbReference type="RefSeq" id="XP_040685882.1">
    <property type="nucleotide sequence ID" value="XM_040828771.1"/>
</dbReference>
<feature type="compositionally biased region" description="Basic and acidic residues" evidence="8">
    <location>
        <begin position="859"/>
        <end position="872"/>
    </location>
</feature>
<evidence type="ECO:0000256" key="5">
    <source>
        <dbReference type="ARBA" id="ARBA00023015"/>
    </source>
</evidence>
<dbReference type="InterPro" id="IPR050815">
    <property type="entry name" value="TF_fung"/>
</dbReference>
<evidence type="ECO:0000256" key="3">
    <source>
        <dbReference type="ARBA" id="ARBA00022723"/>
    </source>
</evidence>
<dbReference type="PANTHER" id="PTHR47338:SF19">
    <property type="entry name" value="ZN(II)2CYS6 TRANSCRIPTION FACTOR (EUROFUNG)"/>
    <property type="match status" value="1"/>
</dbReference>
<keyword evidence="11" id="KW-1185">Reference proteome</keyword>